<dbReference type="AlphaFoldDB" id="E6SJ42"/>
<feature type="chain" id="PRO_5039178163" evidence="3">
    <location>
        <begin position="21"/>
        <end position="538"/>
    </location>
</feature>
<reference evidence="5 6" key="1">
    <citation type="journal article" date="2010" name="Stand. Genomic Sci.">
        <title>Complete genome sequence of Thermaerobacter marianensis type strain (7p75a).</title>
        <authorList>
            <person name="Han C."/>
            <person name="Gu W."/>
            <person name="Zhang X."/>
            <person name="Lapidus A."/>
            <person name="Nolan M."/>
            <person name="Copeland A."/>
            <person name="Lucas S."/>
            <person name="Del Rio T.G."/>
            <person name="Tice H."/>
            <person name="Cheng J.F."/>
            <person name="Tapia R."/>
            <person name="Goodwin L."/>
            <person name="Pitluck S."/>
            <person name="Pagani I."/>
            <person name="Ivanova N."/>
            <person name="Mavromatis K."/>
            <person name="Mikhailova N."/>
            <person name="Pati A."/>
            <person name="Chen A."/>
            <person name="Palaniappan K."/>
            <person name="Land M."/>
            <person name="Hauser L."/>
            <person name="Chang Y.J."/>
            <person name="Jeffries C.D."/>
            <person name="Schneider S."/>
            <person name="Rohde M."/>
            <person name="Goker M."/>
            <person name="Pukall R."/>
            <person name="Woyke T."/>
            <person name="Bristow J."/>
            <person name="Eisen J.A."/>
            <person name="Markowitz V."/>
            <person name="Hugenholtz P."/>
            <person name="Kyrpides N.C."/>
            <person name="Klenk H.P."/>
            <person name="Detter J.C."/>
        </authorList>
    </citation>
    <scope>NUCLEOTIDE SEQUENCE [LARGE SCALE GENOMIC DNA]</scope>
    <source>
        <strain evidence="6">ATCC 700841 / DSM 12885 / JCM 10246 / 7p75a</strain>
    </source>
</reference>
<dbReference type="PANTHER" id="PTHR33393">
    <property type="entry name" value="POLYGLUTAMINE SYNTHESIS ACCESSORY PROTEIN RV0574C-RELATED"/>
    <property type="match status" value="1"/>
</dbReference>
<gene>
    <name evidence="5" type="ordered locus">Tmar_1983</name>
</gene>
<evidence type="ECO:0000313" key="6">
    <source>
        <dbReference type="Proteomes" id="UP000008915"/>
    </source>
</evidence>
<dbReference type="PANTHER" id="PTHR33393:SF12">
    <property type="entry name" value="CAPSULE BIOSYNTHESIS PROTEIN CAPA"/>
    <property type="match status" value="1"/>
</dbReference>
<dbReference type="eggNOG" id="COG2843">
    <property type="taxonomic scope" value="Bacteria"/>
</dbReference>
<feature type="domain" description="Capsule synthesis protein CapA" evidence="4">
    <location>
        <begin position="95"/>
        <end position="322"/>
    </location>
</feature>
<evidence type="ECO:0000256" key="3">
    <source>
        <dbReference type="SAM" id="SignalP"/>
    </source>
</evidence>
<comment type="similarity">
    <text evidence="1">Belongs to the CapA family.</text>
</comment>
<sequence length="538" mass="54381">MAVRAQIAVVAILLMLLATASGCSAVAEWAGLVHGPASGRDSRPPAGSSPPGDPQAGPRDADAGSRTPAAGAQAGGGTGGPPASAAAAPPLQRATLLSVGDVLLHDTLLAAGRDPASGDYDFRPAFAHVRDAIRAADLAVANLEEPVAGADLGYSGYPRFNAPDALLAALRDAGFDVLTNANNHSGAKGVTRTYAALDRFGFVHTGTARSAAERDRVAMADVRGIRIAFLAYTYGTNGIPLPEPYMVNLIDGRRIAADIARARAAGADLVSVSLHFGNEYEPVPSPAQERLVDAVLAAGADIVLGHHPHVLQRAELRPATGTGDPGGRGNGEAGQAGGTGEQAAPRSAATAPDAPQGQPAGGGAGEACGPPAPKGRGGAGATAQGTGTIASGPGAAGSGSHASAGGTGVEPPAPAAAGDRPCLYKAVLFSQGNFLAGQVGEDRMTSALFWLDVARDPATGRAGVTGIRYLPLYIHKGRVGDRGVWRPVPAREAALDPARYDVPSADVPLLQRAFHRAVQRLEAPGVRRVDLDDVARRP</sequence>
<protein>
    <submittedName>
        <fullName evidence="5">Capsule synthesis protein, CapA</fullName>
    </submittedName>
</protein>
<feature type="region of interest" description="Disordered" evidence="2">
    <location>
        <begin position="37"/>
        <end position="88"/>
    </location>
</feature>
<dbReference type="EMBL" id="CP002344">
    <property type="protein sequence ID" value="ADU52066.1"/>
    <property type="molecule type" value="Genomic_DNA"/>
</dbReference>
<evidence type="ECO:0000256" key="2">
    <source>
        <dbReference type="SAM" id="MobiDB-lite"/>
    </source>
</evidence>
<dbReference type="RefSeq" id="WP_013496366.1">
    <property type="nucleotide sequence ID" value="NC_014831.1"/>
</dbReference>
<name>E6SJ42_THEM7</name>
<evidence type="ECO:0000256" key="1">
    <source>
        <dbReference type="ARBA" id="ARBA00005662"/>
    </source>
</evidence>
<dbReference type="InterPro" id="IPR029052">
    <property type="entry name" value="Metallo-depent_PP-like"/>
</dbReference>
<dbReference type="CDD" id="cd07381">
    <property type="entry name" value="MPP_CapA"/>
    <property type="match status" value="1"/>
</dbReference>
<dbReference type="SMART" id="SM00854">
    <property type="entry name" value="PGA_cap"/>
    <property type="match status" value="1"/>
</dbReference>
<feature type="region of interest" description="Disordered" evidence="2">
    <location>
        <begin position="313"/>
        <end position="415"/>
    </location>
</feature>
<evidence type="ECO:0000259" key="4">
    <source>
        <dbReference type="SMART" id="SM00854"/>
    </source>
</evidence>
<dbReference type="InterPro" id="IPR019079">
    <property type="entry name" value="Capsule_synth_CapA"/>
</dbReference>
<proteinExistence type="inferred from homology"/>
<accession>E6SJ42</accession>
<evidence type="ECO:0000313" key="5">
    <source>
        <dbReference type="EMBL" id="ADU52066.1"/>
    </source>
</evidence>
<feature type="signal peptide" evidence="3">
    <location>
        <begin position="1"/>
        <end position="20"/>
    </location>
</feature>
<feature type="compositionally biased region" description="Low complexity" evidence="2">
    <location>
        <begin position="341"/>
        <end position="358"/>
    </location>
</feature>
<feature type="compositionally biased region" description="Gly residues" evidence="2">
    <location>
        <begin position="323"/>
        <end position="340"/>
    </location>
</feature>
<keyword evidence="6" id="KW-1185">Reference proteome</keyword>
<organism evidence="5 6">
    <name type="scientific">Thermaerobacter marianensis (strain ATCC 700841 / DSM 12885 / JCM 10246 / 7p75a)</name>
    <dbReference type="NCBI Taxonomy" id="644966"/>
    <lineage>
        <taxon>Bacteria</taxon>
        <taxon>Bacillati</taxon>
        <taxon>Bacillota</taxon>
        <taxon>Clostridia</taxon>
        <taxon>Eubacteriales</taxon>
        <taxon>Clostridiales Family XVII. Incertae Sedis</taxon>
        <taxon>Thermaerobacter</taxon>
    </lineage>
</organism>
<dbReference type="InterPro" id="IPR052169">
    <property type="entry name" value="CW_Biosynth-Accessory"/>
</dbReference>
<dbReference type="KEGG" id="tmr:Tmar_1983"/>
<dbReference type="Proteomes" id="UP000008915">
    <property type="component" value="Chromosome"/>
</dbReference>
<keyword evidence="3" id="KW-0732">Signal</keyword>
<dbReference type="Pfam" id="PF09587">
    <property type="entry name" value="PGA_cap"/>
    <property type="match status" value="1"/>
</dbReference>
<feature type="compositionally biased region" description="Low complexity" evidence="2">
    <location>
        <begin position="381"/>
        <end position="404"/>
    </location>
</feature>
<dbReference type="PROSITE" id="PS51257">
    <property type="entry name" value="PROKAR_LIPOPROTEIN"/>
    <property type="match status" value="1"/>
</dbReference>
<dbReference type="Gene3D" id="3.60.21.10">
    <property type="match status" value="1"/>
</dbReference>
<dbReference type="HOGENOM" id="CLU_038823_0_0_9"/>
<dbReference type="SUPFAM" id="SSF56300">
    <property type="entry name" value="Metallo-dependent phosphatases"/>
    <property type="match status" value="1"/>
</dbReference>
<reference evidence="6" key="2">
    <citation type="journal article" date="2010" name="Stand. Genomic Sci.">
        <title>Complete genome sequence of Thermaerobacter marianensis type strain (7p75aT).</title>
        <authorList>
            <person name="Han C."/>
            <person name="Gu W."/>
            <person name="Zhang X."/>
            <person name="Lapidus A."/>
            <person name="Nolan M."/>
            <person name="Copeland A."/>
            <person name="Lucas S."/>
            <person name="Glavina Del Rio T."/>
            <person name="Tice H."/>
            <person name="Cheng J."/>
            <person name="Tapia R."/>
            <person name="Goodwin L."/>
            <person name="Pitluck S."/>
            <person name="Pagani I."/>
            <person name="Ivanova N."/>
            <person name="Mavromatis K."/>
            <person name="Mikhailova N."/>
            <person name="Pati A."/>
            <person name="Chen A."/>
            <person name="Palaniappan K."/>
            <person name="Land M."/>
            <person name="Hauser L."/>
            <person name="Chang Y."/>
            <person name="Jeffries C."/>
            <person name="Schneider S."/>
            <person name="Rohde M."/>
            <person name="Goker M."/>
            <person name="Pukall R."/>
            <person name="Woyke T."/>
            <person name="Bristow J."/>
            <person name="Eisen J."/>
            <person name="Markowitz V."/>
            <person name="Hugenholtz P."/>
            <person name="Kyrpides N."/>
            <person name="Klenk H."/>
            <person name="Detter J."/>
        </authorList>
    </citation>
    <scope>NUCLEOTIDE SEQUENCE [LARGE SCALE GENOMIC DNA]</scope>
    <source>
        <strain evidence="6">ATCC 700841 / DSM 12885 / JCM 10246 / 7p75a</strain>
    </source>
</reference>